<accession>A0A099NRT5</accession>
<dbReference type="AlphaFoldDB" id="A0A099NRT5"/>
<dbReference type="EMBL" id="MQVM01000017">
    <property type="protein sequence ID" value="ONH72934.1"/>
    <property type="molecule type" value="Genomic_DNA"/>
</dbReference>
<reference evidence="2" key="4">
    <citation type="submission" date="2017-01" db="EMBL/GenBank/DDBJ databases">
        <authorList>
            <person name="Mah S.A."/>
            <person name="Swanson W.J."/>
            <person name="Moy G.W."/>
            <person name="Vacquier V.D."/>
        </authorList>
    </citation>
    <scope>NUCLEOTIDE SEQUENCE [LARGE SCALE GENOMIC DNA]</scope>
    <source>
        <strain evidence="2">129</strain>
    </source>
</reference>
<name>A0A099NRT5_PICKU</name>
<evidence type="ECO:0000313" key="2">
    <source>
        <dbReference type="EMBL" id="ONH72934.1"/>
    </source>
</evidence>
<protein>
    <submittedName>
        <fullName evidence="1">Uncharacterized protein</fullName>
    </submittedName>
</protein>
<reference evidence="3" key="1">
    <citation type="journal article" date="2014" name="Microb. Cell Fact.">
        <title>Exploiting Issatchenkia orientalis SD108 for succinic acid production.</title>
        <authorList>
            <person name="Xiao H."/>
            <person name="Shao Z."/>
            <person name="Jiang Y."/>
            <person name="Dole S."/>
            <person name="Zhao H."/>
        </authorList>
    </citation>
    <scope>NUCLEOTIDE SEQUENCE [LARGE SCALE GENOMIC DNA]</scope>
    <source>
        <strain evidence="3">SD108</strain>
    </source>
</reference>
<proteinExistence type="predicted"/>
<evidence type="ECO:0000313" key="4">
    <source>
        <dbReference type="Proteomes" id="UP000189274"/>
    </source>
</evidence>
<gene>
    <name evidence="2" type="ORF">BOH78_3443</name>
    <name evidence="1" type="ORF">JL09_g6092</name>
</gene>
<evidence type="ECO:0000313" key="1">
    <source>
        <dbReference type="EMBL" id="KGK34759.1"/>
    </source>
</evidence>
<sequence>MKLAPEDGWTGSVLGFVVDHTAMSMCLCAHSTDCRNTRRFQVWSCSGSKPACIGG</sequence>
<reference evidence="4" key="3">
    <citation type="journal article" date="2017" name="Genome Announc.">
        <title>Genome sequences of Cyberlindnera fabianii 65, Pichia kudriavzevii 129, and Saccharomyces cerevisiae 131 isolated from fermented masau fruits in Zimbabwe.</title>
        <authorList>
            <person name="van Rijswijck I.M.H."/>
            <person name="Derks M.F.L."/>
            <person name="Abee T."/>
            <person name="de Ridder D."/>
            <person name="Smid E.J."/>
        </authorList>
    </citation>
    <scope>NUCLEOTIDE SEQUENCE [LARGE SCALE GENOMIC DNA]</scope>
    <source>
        <strain evidence="4">129</strain>
    </source>
</reference>
<comment type="caution">
    <text evidence="1">The sequence shown here is derived from an EMBL/GenBank/DDBJ whole genome shotgun (WGS) entry which is preliminary data.</text>
</comment>
<dbReference type="EMBL" id="JQFK01001312">
    <property type="protein sequence ID" value="KGK34759.1"/>
    <property type="molecule type" value="Genomic_DNA"/>
</dbReference>
<dbReference type="Proteomes" id="UP000189274">
    <property type="component" value="Unassembled WGS sequence"/>
</dbReference>
<dbReference type="Proteomes" id="UP000029867">
    <property type="component" value="Unassembled WGS sequence"/>
</dbReference>
<evidence type="ECO:0000313" key="3">
    <source>
        <dbReference type="Proteomes" id="UP000029867"/>
    </source>
</evidence>
<organism evidence="1 3">
    <name type="scientific">Pichia kudriavzevii</name>
    <name type="common">Yeast</name>
    <name type="synonym">Issatchenkia orientalis</name>
    <dbReference type="NCBI Taxonomy" id="4909"/>
    <lineage>
        <taxon>Eukaryota</taxon>
        <taxon>Fungi</taxon>
        <taxon>Dikarya</taxon>
        <taxon>Ascomycota</taxon>
        <taxon>Saccharomycotina</taxon>
        <taxon>Pichiomycetes</taxon>
        <taxon>Pichiales</taxon>
        <taxon>Pichiaceae</taxon>
        <taxon>Pichia</taxon>
    </lineage>
</organism>
<reference evidence="1" key="2">
    <citation type="submission" date="2014-08" db="EMBL/GenBank/DDBJ databases">
        <title>Exploiting Issatchenkia orientalis SD108 for Succinic Acid Production.</title>
        <authorList>
            <person name="Xiao H."/>
            <person name="Shao Z."/>
            <person name="Jiang Y."/>
            <person name="Dole S."/>
            <person name="Zhao H."/>
        </authorList>
    </citation>
    <scope>NUCLEOTIDE SEQUENCE [LARGE SCALE GENOMIC DNA]</scope>
    <source>
        <strain evidence="1">SD108</strain>
    </source>
</reference>
<dbReference type="HOGENOM" id="CLU_3032655_0_0_1"/>